<accession>A0A4V1LS15</accession>
<evidence type="ECO:0008006" key="3">
    <source>
        <dbReference type="Google" id="ProtNLM"/>
    </source>
</evidence>
<dbReference type="EMBL" id="PDKJ01000001">
    <property type="protein sequence ID" value="RXJ70118.1"/>
    <property type="molecule type" value="Genomic_DNA"/>
</dbReference>
<dbReference type="SUPFAM" id="SSF160387">
    <property type="entry name" value="NosL/MerB-like"/>
    <property type="match status" value="1"/>
</dbReference>
<dbReference type="AlphaFoldDB" id="A0A4V1LS15"/>
<proteinExistence type="predicted"/>
<name>A0A4V1LS15_9BACT</name>
<reference evidence="1 2" key="1">
    <citation type="submission" date="2017-10" db="EMBL/GenBank/DDBJ databases">
        <title>Genomics of the genus Arcobacter.</title>
        <authorList>
            <person name="Perez-Cataluna A."/>
            <person name="Figueras M.J."/>
        </authorList>
    </citation>
    <scope>NUCLEOTIDE SEQUENCE [LARGE SCALE GENOMIC DNA]</scope>
    <source>
        <strain evidence="1 2">CECT 8993</strain>
    </source>
</reference>
<evidence type="ECO:0000313" key="1">
    <source>
        <dbReference type="EMBL" id="RXJ70118.1"/>
    </source>
</evidence>
<sequence>MKKLLPLITVLVLVLIIVLIFLSMSNQKKMVTIQEGNVEHKPLDITLNHFQDTQCGMTIESLRHSVQVVSPDGKTWFFDDVGCFALWFKNITFQKDAVIWVYTNDSNQYIDGRGAFYNIVDKTPMGYGFGAYEKEGENMIDFDEMLLRMYRGENLTNPLLRKKLLSE</sequence>
<comment type="caution">
    <text evidence="1">The sequence shown here is derived from an EMBL/GenBank/DDBJ whole genome shotgun (WGS) entry which is preliminary data.</text>
</comment>
<organism evidence="1 2">
    <name type="scientific">Halarcobacter ebronensis</name>
    <dbReference type="NCBI Taxonomy" id="1462615"/>
    <lineage>
        <taxon>Bacteria</taxon>
        <taxon>Pseudomonadati</taxon>
        <taxon>Campylobacterota</taxon>
        <taxon>Epsilonproteobacteria</taxon>
        <taxon>Campylobacterales</taxon>
        <taxon>Arcobacteraceae</taxon>
        <taxon>Halarcobacter</taxon>
    </lineage>
</organism>
<dbReference type="Proteomes" id="UP000290172">
    <property type="component" value="Unassembled WGS sequence"/>
</dbReference>
<dbReference type="RefSeq" id="WP_128978047.1">
    <property type="nucleotide sequence ID" value="NZ_PDKJ01000001.1"/>
</dbReference>
<protein>
    <recommendedName>
        <fullName evidence="3">Nitrous oxide reductase accessory protein NosL</fullName>
    </recommendedName>
</protein>
<evidence type="ECO:0000313" key="2">
    <source>
        <dbReference type="Proteomes" id="UP000290172"/>
    </source>
</evidence>
<gene>
    <name evidence="1" type="ORF">CRV08_00715</name>
</gene>